<dbReference type="Pfam" id="PF00708">
    <property type="entry name" value="Acylphosphatase"/>
    <property type="match status" value="1"/>
</dbReference>
<proteinExistence type="inferred from homology"/>
<dbReference type="AlphaFoldDB" id="A0A1F4U767"/>
<dbReference type="EMBL" id="MEUJ01000002">
    <property type="protein sequence ID" value="OGC40795.1"/>
    <property type="molecule type" value="Genomic_DNA"/>
</dbReference>
<accession>A0A1F4U767</accession>
<reference evidence="8 9" key="1">
    <citation type="journal article" date="2016" name="Nat. Commun.">
        <title>Thousands of microbial genomes shed light on interconnected biogeochemical processes in an aquifer system.</title>
        <authorList>
            <person name="Anantharaman K."/>
            <person name="Brown C.T."/>
            <person name="Hug L.A."/>
            <person name="Sharon I."/>
            <person name="Castelle C.J."/>
            <person name="Probst A.J."/>
            <person name="Thomas B.C."/>
            <person name="Singh A."/>
            <person name="Wilkins M.J."/>
            <person name="Karaoz U."/>
            <person name="Brodie E.L."/>
            <person name="Williams K.H."/>
            <person name="Hubbard S.S."/>
            <person name="Banfield J.F."/>
        </authorList>
    </citation>
    <scope>NUCLEOTIDE SEQUENCE [LARGE SCALE GENOMIC DNA]</scope>
</reference>
<keyword evidence="5" id="KW-0378">Hydrolase</keyword>
<dbReference type="Proteomes" id="UP000179242">
    <property type="component" value="Unassembled WGS sequence"/>
</dbReference>
<protein>
    <recommendedName>
        <fullName evidence="3 5">acylphosphatase</fullName>
        <ecNumber evidence="2 5">3.6.1.7</ecNumber>
    </recommendedName>
</protein>
<dbReference type="EC" id="3.6.1.7" evidence="2 5"/>
<comment type="caution">
    <text evidence="8">The sequence shown here is derived from an EMBL/GenBank/DDBJ whole genome shotgun (WGS) entry which is preliminary data.</text>
</comment>
<name>A0A1F4U767_UNCSA</name>
<evidence type="ECO:0000313" key="9">
    <source>
        <dbReference type="Proteomes" id="UP000179242"/>
    </source>
</evidence>
<dbReference type="Gene3D" id="3.30.70.100">
    <property type="match status" value="1"/>
</dbReference>
<dbReference type="InterPro" id="IPR036046">
    <property type="entry name" value="Acylphosphatase-like_dom_sf"/>
</dbReference>
<evidence type="ECO:0000259" key="7">
    <source>
        <dbReference type="PROSITE" id="PS51160"/>
    </source>
</evidence>
<evidence type="ECO:0000256" key="4">
    <source>
        <dbReference type="ARBA" id="ARBA00047645"/>
    </source>
</evidence>
<dbReference type="InterPro" id="IPR020456">
    <property type="entry name" value="Acylphosphatase"/>
</dbReference>
<dbReference type="PROSITE" id="PS51160">
    <property type="entry name" value="ACYLPHOSPHATASE_3"/>
    <property type="match status" value="1"/>
</dbReference>
<dbReference type="PANTHER" id="PTHR47268">
    <property type="entry name" value="ACYLPHOSPHATASE"/>
    <property type="match status" value="1"/>
</dbReference>
<evidence type="ECO:0000256" key="1">
    <source>
        <dbReference type="ARBA" id="ARBA00005614"/>
    </source>
</evidence>
<evidence type="ECO:0000256" key="3">
    <source>
        <dbReference type="ARBA" id="ARBA00015991"/>
    </source>
</evidence>
<evidence type="ECO:0000256" key="2">
    <source>
        <dbReference type="ARBA" id="ARBA00012150"/>
    </source>
</evidence>
<comment type="similarity">
    <text evidence="1 6">Belongs to the acylphosphatase family.</text>
</comment>
<dbReference type="GO" id="GO:0003998">
    <property type="term" value="F:acylphosphatase activity"/>
    <property type="evidence" value="ECO:0007669"/>
    <property type="project" value="UniProtKB-EC"/>
</dbReference>
<feature type="domain" description="Acylphosphatase-like" evidence="7">
    <location>
        <begin position="6"/>
        <end position="88"/>
    </location>
</feature>
<feature type="active site" evidence="5">
    <location>
        <position position="39"/>
    </location>
</feature>
<evidence type="ECO:0000256" key="6">
    <source>
        <dbReference type="RuleBase" id="RU004168"/>
    </source>
</evidence>
<comment type="catalytic activity">
    <reaction evidence="4 5">
        <text>an acyl phosphate + H2O = a carboxylate + phosphate + H(+)</text>
        <dbReference type="Rhea" id="RHEA:14965"/>
        <dbReference type="ChEBI" id="CHEBI:15377"/>
        <dbReference type="ChEBI" id="CHEBI:15378"/>
        <dbReference type="ChEBI" id="CHEBI:29067"/>
        <dbReference type="ChEBI" id="CHEBI:43474"/>
        <dbReference type="ChEBI" id="CHEBI:59918"/>
        <dbReference type="EC" id="3.6.1.7"/>
    </reaction>
</comment>
<feature type="active site" evidence="5">
    <location>
        <position position="21"/>
    </location>
</feature>
<dbReference type="SUPFAM" id="SSF54975">
    <property type="entry name" value="Acylphosphatase/BLUF domain-like"/>
    <property type="match status" value="1"/>
</dbReference>
<evidence type="ECO:0000313" key="8">
    <source>
        <dbReference type="EMBL" id="OGC40795.1"/>
    </source>
</evidence>
<dbReference type="InterPro" id="IPR001792">
    <property type="entry name" value="Acylphosphatase-like_dom"/>
</dbReference>
<gene>
    <name evidence="8" type="ORF">A2438_00655</name>
</gene>
<evidence type="ECO:0000256" key="5">
    <source>
        <dbReference type="PROSITE-ProRule" id="PRU00520"/>
    </source>
</evidence>
<sequence>MLDAKQFHFTFHGSVTGVGFRFTAQDFARKFGLAGWVKNIAGDRVELVAQGKKTNIDLFVEALKKEFQVSKIESFEEPLGAFAAFRIE</sequence>
<dbReference type="PANTHER" id="PTHR47268:SF4">
    <property type="entry name" value="ACYLPHOSPHATASE"/>
    <property type="match status" value="1"/>
</dbReference>
<organism evidence="8 9">
    <name type="scientific">candidate division WOR-1 bacterium RIFOXYC2_FULL_46_14</name>
    <dbReference type="NCBI Taxonomy" id="1802587"/>
    <lineage>
        <taxon>Bacteria</taxon>
        <taxon>Bacillati</taxon>
        <taxon>Saganbacteria</taxon>
    </lineage>
</organism>